<reference evidence="1" key="1">
    <citation type="submission" date="2020-04" db="EMBL/GenBank/DDBJ databases">
        <authorList>
            <person name="Chiriac C."/>
            <person name="Salcher M."/>
            <person name="Ghai R."/>
            <person name="Kavagutti S V."/>
        </authorList>
    </citation>
    <scope>NUCLEOTIDE SEQUENCE</scope>
</reference>
<protein>
    <submittedName>
        <fullName evidence="1">Uncharacterized protein</fullName>
    </submittedName>
</protein>
<evidence type="ECO:0000313" key="1">
    <source>
        <dbReference type="EMBL" id="CAB4166591.1"/>
    </source>
</evidence>
<gene>
    <name evidence="1" type="ORF">UFOVP835_44</name>
</gene>
<sequence>MTDRELLEQALNDLEALVAYIKGGEPDLFMQVPSIEALRERLAQPEQWGIDVLGGDWNKFARAAAAILKETK</sequence>
<name>A0A6J5PAX3_9CAUD</name>
<dbReference type="EMBL" id="LR796787">
    <property type="protein sequence ID" value="CAB4166591.1"/>
    <property type="molecule type" value="Genomic_DNA"/>
</dbReference>
<organism evidence="1">
    <name type="scientific">uncultured Caudovirales phage</name>
    <dbReference type="NCBI Taxonomy" id="2100421"/>
    <lineage>
        <taxon>Viruses</taxon>
        <taxon>Duplodnaviria</taxon>
        <taxon>Heunggongvirae</taxon>
        <taxon>Uroviricota</taxon>
        <taxon>Caudoviricetes</taxon>
        <taxon>Peduoviridae</taxon>
        <taxon>Maltschvirus</taxon>
        <taxon>Maltschvirus maltsch</taxon>
    </lineage>
</organism>
<proteinExistence type="predicted"/>
<accession>A0A6J5PAX3</accession>